<accession>A0ABT4SRQ7</accession>
<gene>
    <name evidence="1" type="ORF">OUY24_03485</name>
</gene>
<proteinExistence type="predicted"/>
<name>A0ABT4SRQ7_9ACTN</name>
<comment type="caution">
    <text evidence="1">The sequence shown here is derived from an EMBL/GenBank/DDBJ whole genome shotgun (WGS) entry which is preliminary data.</text>
</comment>
<keyword evidence="2" id="KW-1185">Reference proteome</keyword>
<reference evidence="1 2" key="1">
    <citation type="submission" date="2022-11" db="EMBL/GenBank/DDBJ databases">
        <title>Nonomuraea corallina sp. nov., a new species of the genus Nonomuraea isolated from sea side sediment in Thai sea.</title>
        <authorList>
            <person name="Ngamcharungchit C."/>
            <person name="Matsumoto A."/>
            <person name="Suriyachadkun C."/>
            <person name="Panbangred W."/>
            <person name="Inahashi Y."/>
            <person name="Intra B."/>
        </authorList>
    </citation>
    <scope>NUCLEOTIDE SEQUENCE [LARGE SCALE GENOMIC DNA]</scope>
    <source>
        <strain evidence="1 2">DSM 43553</strain>
    </source>
</reference>
<dbReference type="EMBL" id="JAPNUD010000006">
    <property type="protein sequence ID" value="MDA0639678.1"/>
    <property type="molecule type" value="Genomic_DNA"/>
</dbReference>
<sequence>MIEEAALNNAAWCDALCRAHGLPGAFTPRAWTNPRRTPPYYPDAVTLSPEATDADILPFIDDTPGASVKDSFAALTLPGFELLFEATWLHAGPDARQGTAHDNRWRVVRDAETLRAWEEAWGGQGGLFTAALLGDPSVKLLWAEEGTASGFVLNETPGGRTVGVSNVFGDDAWPHVRTQAAALFPGRDLVGYEIDPAPAAEHGFTPLGPLRVWLKN</sequence>
<evidence type="ECO:0000313" key="2">
    <source>
        <dbReference type="Proteomes" id="UP001212498"/>
    </source>
</evidence>
<evidence type="ECO:0000313" key="1">
    <source>
        <dbReference type="EMBL" id="MDA0639678.1"/>
    </source>
</evidence>
<dbReference type="RefSeq" id="WP_271275146.1">
    <property type="nucleotide sequence ID" value="NZ_BAABFD010000028.1"/>
</dbReference>
<protein>
    <recommendedName>
        <fullName evidence="3">GNAT family N-acetyltransferase</fullName>
    </recommendedName>
</protein>
<organism evidence="1 2">
    <name type="scientific">Nonomuraea ferruginea</name>
    <dbReference type="NCBI Taxonomy" id="46174"/>
    <lineage>
        <taxon>Bacteria</taxon>
        <taxon>Bacillati</taxon>
        <taxon>Actinomycetota</taxon>
        <taxon>Actinomycetes</taxon>
        <taxon>Streptosporangiales</taxon>
        <taxon>Streptosporangiaceae</taxon>
        <taxon>Nonomuraea</taxon>
    </lineage>
</organism>
<dbReference type="Proteomes" id="UP001212498">
    <property type="component" value="Unassembled WGS sequence"/>
</dbReference>
<evidence type="ECO:0008006" key="3">
    <source>
        <dbReference type="Google" id="ProtNLM"/>
    </source>
</evidence>